<evidence type="ECO:0008006" key="15">
    <source>
        <dbReference type="Google" id="ProtNLM"/>
    </source>
</evidence>
<evidence type="ECO:0000256" key="9">
    <source>
        <dbReference type="ARBA" id="ARBA00023136"/>
    </source>
</evidence>
<evidence type="ECO:0000256" key="8">
    <source>
        <dbReference type="ARBA" id="ARBA00023065"/>
    </source>
</evidence>
<dbReference type="GO" id="GO:0005886">
    <property type="term" value="C:plasma membrane"/>
    <property type="evidence" value="ECO:0007669"/>
    <property type="project" value="UniProtKB-SubCell"/>
</dbReference>
<evidence type="ECO:0000313" key="13">
    <source>
        <dbReference type="EMBL" id="CAG9809743.1"/>
    </source>
</evidence>
<feature type="transmembrane region" description="Helical" evidence="12">
    <location>
        <begin position="318"/>
        <end position="343"/>
    </location>
</feature>
<feature type="transmembrane region" description="Helical" evidence="12">
    <location>
        <begin position="506"/>
        <end position="528"/>
    </location>
</feature>
<dbReference type="EMBL" id="OU895879">
    <property type="protein sequence ID" value="CAG9809743.1"/>
    <property type="molecule type" value="Genomic_DNA"/>
</dbReference>
<dbReference type="Pfam" id="PF00474">
    <property type="entry name" value="SSF"/>
    <property type="match status" value="1"/>
</dbReference>
<dbReference type="PANTHER" id="PTHR42985:SF40">
    <property type="entry name" value="LD47995P-RELATED"/>
    <property type="match status" value="1"/>
</dbReference>
<evidence type="ECO:0000256" key="6">
    <source>
        <dbReference type="ARBA" id="ARBA00022989"/>
    </source>
</evidence>
<dbReference type="GO" id="GO:0006814">
    <property type="term" value="P:sodium ion transport"/>
    <property type="evidence" value="ECO:0007669"/>
    <property type="project" value="UniProtKB-KW"/>
</dbReference>
<feature type="transmembrane region" description="Helical" evidence="12">
    <location>
        <begin position="273"/>
        <end position="298"/>
    </location>
</feature>
<keyword evidence="9 12" id="KW-0472">Membrane</keyword>
<feature type="transmembrane region" description="Helical" evidence="12">
    <location>
        <begin position="6"/>
        <end position="25"/>
    </location>
</feature>
<dbReference type="InterPro" id="IPR001734">
    <property type="entry name" value="Na/solute_symporter"/>
</dbReference>
<keyword evidence="6 12" id="KW-1133">Transmembrane helix</keyword>
<keyword evidence="14" id="KW-1185">Reference proteome</keyword>
<comment type="subcellular location">
    <subcellularLocation>
        <location evidence="1">Cell membrane</location>
        <topology evidence="1">Multi-pass membrane protein</topology>
    </subcellularLocation>
</comment>
<feature type="transmembrane region" description="Helical" evidence="12">
    <location>
        <begin position="440"/>
        <end position="459"/>
    </location>
</feature>
<dbReference type="PANTHER" id="PTHR42985">
    <property type="entry name" value="SODIUM-COUPLED MONOCARBOXYLATE TRANSPORTER"/>
    <property type="match status" value="1"/>
</dbReference>
<comment type="similarity">
    <text evidence="2 11">Belongs to the sodium:solute symporter (SSF) (TC 2.A.21) family.</text>
</comment>
<evidence type="ECO:0000313" key="14">
    <source>
        <dbReference type="Proteomes" id="UP001153620"/>
    </source>
</evidence>
<keyword evidence="5 12" id="KW-0812">Transmembrane</keyword>
<keyword evidence="3" id="KW-0813">Transport</keyword>
<dbReference type="GO" id="GO:0015293">
    <property type="term" value="F:symporter activity"/>
    <property type="evidence" value="ECO:0007669"/>
    <property type="project" value="TreeGrafter"/>
</dbReference>
<keyword evidence="4" id="KW-1003">Cell membrane</keyword>
<dbReference type="Gene3D" id="1.20.1730.10">
    <property type="entry name" value="Sodium/glucose cotransporter"/>
    <property type="match status" value="1"/>
</dbReference>
<evidence type="ECO:0000256" key="2">
    <source>
        <dbReference type="ARBA" id="ARBA00006434"/>
    </source>
</evidence>
<keyword evidence="10" id="KW-0739">Sodium transport</keyword>
<accession>A0A9N9S4E4</accession>
<feature type="transmembrane region" description="Helical" evidence="12">
    <location>
        <begin position="71"/>
        <end position="101"/>
    </location>
</feature>
<evidence type="ECO:0000256" key="3">
    <source>
        <dbReference type="ARBA" id="ARBA00022448"/>
    </source>
</evidence>
<name>A0A9N9S4E4_9DIPT</name>
<dbReference type="InterPro" id="IPR038377">
    <property type="entry name" value="Na/Glc_symporter_sf"/>
</dbReference>
<proteinExistence type="inferred from homology"/>
<gene>
    <name evidence="13" type="ORF">CHIRRI_LOCUS12563</name>
</gene>
<dbReference type="Proteomes" id="UP001153620">
    <property type="component" value="Chromosome 3"/>
</dbReference>
<organism evidence="13 14">
    <name type="scientific">Chironomus riparius</name>
    <dbReference type="NCBI Taxonomy" id="315576"/>
    <lineage>
        <taxon>Eukaryota</taxon>
        <taxon>Metazoa</taxon>
        <taxon>Ecdysozoa</taxon>
        <taxon>Arthropoda</taxon>
        <taxon>Hexapoda</taxon>
        <taxon>Insecta</taxon>
        <taxon>Pterygota</taxon>
        <taxon>Neoptera</taxon>
        <taxon>Endopterygota</taxon>
        <taxon>Diptera</taxon>
        <taxon>Nematocera</taxon>
        <taxon>Chironomoidea</taxon>
        <taxon>Chironomidae</taxon>
        <taxon>Chironominae</taxon>
        <taxon>Chironomus</taxon>
    </lineage>
</organism>
<evidence type="ECO:0000256" key="12">
    <source>
        <dbReference type="SAM" id="Phobius"/>
    </source>
</evidence>
<evidence type="ECO:0000256" key="4">
    <source>
        <dbReference type="ARBA" id="ARBA00022475"/>
    </source>
</evidence>
<dbReference type="AlphaFoldDB" id="A0A9N9S4E4"/>
<feature type="transmembrane region" description="Helical" evidence="12">
    <location>
        <begin position="234"/>
        <end position="252"/>
    </location>
</feature>
<evidence type="ECO:0000256" key="5">
    <source>
        <dbReference type="ARBA" id="ARBA00022692"/>
    </source>
</evidence>
<feature type="transmembrane region" description="Helical" evidence="12">
    <location>
        <begin position="46"/>
        <end position="65"/>
    </location>
</feature>
<evidence type="ECO:0000256" key="1">
    <source>
        <dbReference type="ARBA" id="ARBA00004651"/>
    </source>
</evidence>
<evidence type="ECO:0000256" key="7">
    <source>
        <dbReference type="ARBA" id="ARBA00023053"/>
    </source>
</evidence>
<feature type="transmembrane region" description="Helical" evidence="12">
    <location>
        <begin position="409"/>
        <end position="428"/>
    </location>
</feature>
<evidence type="ECO:0000256" key="11">
    <source>
        <dbReference type="RuleBase" id="RU362091"/>
    </source>
</evidence>
<feature type="transmembrane region" description="Helical" evidence="12">
    <location>
        <begin position="157"/>
        <end position="180"/>
    </location>
</feature>
<feature type="transmembrane region" description="Helical" evidence="12">
    <location>
        <begin position="387"/>
        <end position="403"/>
    </location>
</feature>
<feature type="transmembrane region" description="Helical" evidence="12">
    <location>
        <begin position="122"/>
        <end position="145"/>
    </location>
</feature>
<dbReference type="PROSITE" id="PS50283">
    <property type="entry name" value="NA_SOLUT_SYMP_3"/>
    <property type="match status" value="1"/>
</dbReference>
<dbReference type="InterPro" id="IPR051163">
    <property type="entry name" value="Sodium:Solute_Symporter_SSF"/>
</dbReference>
<feature type="transmembrane region" description="Helical" evidence="12">
    <location>
        <begin position="187"/>
        <end position="211"/>
    </location>
</feature>
<protein>
    <recommendedName>
        <fullName evidence="15">Sodium-dependent multivitamin transporter</fullName>
    </recommendedName>
</protein>
<dbReference type="CDD" id="cd11492">
    <property type="entry name" value="SLC5sbd_NIS-SMVT"/>
    <property type="match status" value="1"/>
</dbReference>
<reference evidence="13" key="2">
    <citation type="submission" date="2022-10" db="EMBL/GenBank/DDBJ databases">
        <authorList>
            <consortium name="ENA_rothamsted_submissions"/>
            <consortium name="culmorum"/>
            <person name="King R."/>
        </authorList>
    </citation>
    <scope>NUCLEOTIDE SEQUENCE</scope>
</reference>
<sequence>MTFGALDYVVVAAVLLVSIGIGLYVRCTGNRQKSNDEFILANRSMTVLPVAFSLMASFMSSITLLGVSSEIYMFGIQFIVINFAYLIATPIAANLFLPVFYKLQAASAYEYLECRFGKLARLSASLAYSLQMILYMGIVVYAPALALESAVGIDKELAIIIIGITVIIYCCIGGIKAVLLTDVFQSILMFVAVFLVIISGINYAGGIGNIIEEAKKGGRWELLNFNPDPTERHSWFSLIIGGMFTYLSLYAVNQTQVQRLMTVKSLKGAQRALWWSWPILLLLSITTSFSGLVIYYYYRNCDPLLAKRITSRDQMMPIYIMDVLGHIPGITGLFVAGVFSATLSTVSSCLNSLAAVTLEDYFKPMYKFVSKKELQVDESRSAVPTKIIAGIYGFICIGTAFLAEKFGGILQISLTIFGAVGGPLLALFTLGMSFLSPNEYGSVIGLFSGVLTSLVIGFADKPRAIPLQVNLEDCSQFNIYNLTRIIPQAASTRSSEEYFYLFRLSYWYTVVIGFFITFFVGYFASVILKAMNYHGTDKVYIDGNKNLINYDLFMPPIAARLKEQRMKKGHLITNIALESVPKL</sequence>
<reference evidence="13" key="1">
    <citation type="submission" date="2022-01" db="EMBL/GenBank/DDBJ databases">
        <authorList>
            <person name="King R."/>
        </authorList>
    </citation>
    <scope>NUCLEOTIDE SEQUENCE</scope>
</reference>
<keyword evidence="8" id="KW-0406">Ion transport</keyword>
<dbReference type="NCBIfam" id="TIGR00813">
    <property type="entry name" value="sss"/>
    <property type="match status" value="1"/>
</dbReference>
<dbReference type="OrthoDB" id="6132759at2759"/>
<evidence type="ECO:0000256" key="10">
    <source>
        <dbReference type="ARBA" id="ARBA00023201"/>
    </source>
</evidence>
<keyword evidence="7" id="KW-0915">Sodium</keyword>